<proteinExistence type="predicted"/>
<evidence type="ECO:0000313" key="1">
    <source>
        <dbReference type="EMBL" id="MCI67304.1"/>
    </source>
</evidence>
<sequence length="45" mass="5066">MMEYINVVTYDSAIDQVTDVETDVIASDQQLQKNHPKELISGNPD</sequence>
<keyword evidence="2" id="KW-1185">Reference proteome</keyword>
<organism evidence="1 2">
    <name type="scientific">Trifolium medium</name>
    <dbReference type="NCBI Taxonomy" id="97028"/>
    <lineage>
        <taxon>Eukaryota</taxon>
        <taxon>Viridiplantae</taxon>
        <taxon>Streptophyta</taxon>
        <taxon>Embryophyta</taxon>
        <taxon>Tracheophyta</taxon>
        <taxon>Spermatophyta</taxon>
        <taxon>Magnoliopsida</taxon>
        <taxon>eudicotyledons</taxon>
        <taxon>Gunneridae</taxon>
        <taxon>Pentapetalae</taxon>
        <taxon>rosids</taxon>
        <taxon>fabids</taxon>
        <taxon>Fabales</taxon>
        <taxon>Fabaceae</taxon>
        <taxon>Papilionoideae</taxon>
        <taxon>50 kb inversion clade</taxon>
        <taxon>NPAAA clade</taxon>
        <taxon>Hologalegina</taxon>
        <taxon>IRL clade</taxon>
        <taxon>Trifolieae</taxon>
        <taxon>Trifolium</taxon>
    </lineage>
</organism>
<dbReference type="AlphaFoldDB" id="A0A392U3M8"/>
<dbReference type="EMBL" id="LXQA010714127">
    <property type="protein sequence ID" value="MCI67304.1"/>
    <property type="molecule type" value="Genomic_DNA"/>
</dbReference>
<feature type="non-terminal residue" evidence="1">
    <location>
        <position position="45"/>
    </location>
</feature>
<name>A0A392U3M8_9FABA</name>
<accession>A0A392U3M8</accession>
<comment type="caution">
    <text evidence="1">The sequence shown here is derived from an EMBL/GenBank/DDBJ whole genome shotgun (WGS) entry which is preliminary data.</text>
</comment>
<reference evidence="1 2" key="1">
    <citation type="journal article" date="2018" name="Front. Plant Sci.">
        <title>Red Clover (Trifolium pratense) and Zigzag Clover (T. medium) - A Picture of Genomic Similarities and Differences.</title>
        <authorList>
            <person name="Dluhosova J."/>
            <person name="Istvanek J."/>
            <person name="Nedelnik J."/>
            <person name="Repkova J."/>
        </authorList>
    </citation>
    <scope>NUCLEOTIDE SEQUENCE [LARGE SCALE GENOMIC DNA]</scope>
    <source>
        <strain evidence="2">cv. 10/8</strain>
        <tissue evidence="1">Leaf</tissue>
    </source>
</reference>
<dbReference type="Proteomes" id="UP000265520">
    <property type="component" value="Unassembled WGS sequence"/>
</dbReference>
<protein>
    <submittedName>
        <fullName evidence="1">Uncharacterized protein</fullName>
    </submittedName>
</protein>
<evidence type="ECO:0000313" key="2">
    <source>
        <dbReference type="Proteomes" id="UP000265520"/>
    </source>
</evidence>